<dbReference type="EMBL" id="JACDXX010000016">
    <property type="protein sequence ID" value="MCB5411415.1"/>
    <property type="molecule type" value="Genomic_DNA"/>
</dbReference>
<dbReference type="Proteomes" id="UP001198571">
    <property type="component" value="Unassembled WGS sequence"/>
</dbReference>
<protein>
    <submittedName>
        <fullName evidence="1">Adenylate synthase</fullName>
    </submittedName>
</protein>
<dbReference type="RefSeq" id="WP_226936888.1">
    <property type="nucleotide sequence ID" value="NZ_JACDXX010000016.1"/>
</dbReference>
<evidence type="ECO:0000313" key="2">
    <source>
        <dbReference type="Proteomes" id="UP001198571"/>
    </source>
</evidence>
<reference evidence="1 2" key="1">
    <citation type="submission" date="2020-07" db="EMBL/GenBank/DDBJ databases">
        <title>Pseudogemmobacter sp. nov., isolated from poultry manure in Taiwan.</title>
        <authorList>
            <person name="Lin S.-Y."/>
            <person name="Tang Y.-S."/>
            <person name="Young C.-C."/>
        </authorList>
    </citation>
    <scope>NUCLEOTIDE SEQUENCE [LARGE SCALE GENOMIC DNA]</scope>
    <source>
        <strain evidence="1 2">CC-YST710</strain>
    </source>
</reference>
<dbReference type="PANTHER" id="PTHR36932:SF1">
    <property type="entry name" value="CAPSULAR POLYSACCHARIDE BIOSYNTHESIS PROTEIN"/>
    <property type="match status" value="1"/>
</dbReference>
<sequence length="425" mass="48169">MTPFSAFRITRYGRGFSSREAIQAWQAHGMARLRQKIMPLSPFYARYAESRMADWPIMTKALLMAHFSEINTCGIDRDAAMALALKSEETRNFEPMMGEIAVGLSTGTSGQRGLFLTSRHERALWAAVICGRFWPFPLLQRQRVGFFMRADNALYRRVANPLLKFHFFDLLNPFSDNMVGLQKLQPSILVAPATMLAQIARAQQRNQIGIAPKRLISVAEVLSPEDSACIETIFGRKPDQVYQATEGLLAYSCRAGNLHLNERFVKFGRDVLDSETGAFCPIVTDFTRSSLPILRYRLDDVLFPDPEPCPCGCASQRIARIEGRADDILWWQGHDGKQRLIASDLLRQMVATLPVPVRDYRVIAEEELLTVWLDTSLPEIAFPALRSKFETLAQQHSCILPELKIRRGLPVETGAKRRRVTVIRR</sequence>
<dbReference type="InterPro" id="IPR053158">
    <property type="entry name" value="CapK_Type1_Caps_Biosynth"/>
</dbReference>
<dbReference type="Gene3D" id="3.40.50.12780">
    <property type="entry name" value="N-terminal domain of ligase-like"/>
    <property type="match status" value="1"/>
</dbReference>
<name>A0ABS8CPV3_9RHOB</name>
<comment type="caution">
    <text evidence="1">The sequence shown here is derived from an EMBL/GenBank/DDBJ whole genome shotgun (WGS) entry which is preliminary data.</text>
</comment>
<organism evidence="1 2">
    <name type="scientific">Pseudogemmobacter faecipullorum</name>
    <dbReference type="NCBI Taxonomy" id="2755041"/>
    <lineage>
        <taxon>Bacteria</taxon>
        <taxon>Pseudomonadati</taxon>
        <taxon>Pseudomonadota</taxon>
        <taxon>Alphaproteobacteria</taxon>
        <taxon>Rhodobacterales</taxon>
        <taxon>Paracoccaceae</taxon>
        <taxon>Pseudogemmobacter</taxon>
    </lineage>
</organism>
<accession>A0ABS8CPV3</accession>
<dbReference type="InterPro" id="IPR042099">
    <property type="entry name" value="ANL_N_sf"/>
</dbReference>
<keyword evidence="2" id="KW-1185">Reference proteome</keyword>
<proteinExistence type="predicted"/>
<evidence type="ECO:0000313" key="1">
    <source>
        <dbReference type="EMBL" id="MCB5411415.1"/>
    </source>
</evidence>
<dbReference type="SUPFAM" id="SSF56801">
    <property type="entry name" value="Acetyl-CoA synthetase-like"/>
    <property type="match status" value="1"/>
</dbReference>
<dbReference type="PANTHER" id="PTHR36932">
    <property type="entry name" value="CAPSULAR POLYSACCHARIDE BIOSYNTHESIS PROTEIN"/>
    <property type="match status" value="1"/>
</dbReference>
<dbReference type="InterPro" id="IPR012685">
    <property type="entry name" value="CHP02304_F390_synth-rel"/>
</dbReference>
<dbReference type="NCBIfam" id="TIGR02304">
    <property type="entry name" value="aden_form_hyp"/>
    <property type="match status" value="1"/>
</dbReference>
<gene>
    <name evidence="1" type="ORF">H0485_15600</name>
</gene>